<keyword evidence="3" id="KW-1185">Reference proteome</keyword>
<dbReference type="Proteomes" id="UP000196027">
    <property type="component" value="Chromosome"/>
</dbReference>
<feature type="chain" id="PRO_5012237162" evidence="1">
    <location>
        <begin position="22"/>
        <end position="99"/>
    </location>
</feature>
<evidence type="ECO:0000313" key="2">
    <source>
        <dbReference type="EMBL" id="ARU55242.1"/>
    </source>
</evidence>
<dbReference type="KEGG" id="ome:OLMES_1158"/>
<evidence type="ECO:0000313" key="3">
    <source>
        <dbReference type="Proteomes" id="UP000196027"/>
    </source>
</evidence>
<keyword evidence="1" id="KW-0732">Signal</keyword>
<reference evidence="2 3" key="1">
    <citation type="submission" date="2017-05" db="EMBL/GenBank/DDBJ databases">
        <title>Genomic insights into alkan degradation activity of Oleiphilus messinensis.</title>
        <authorList>
            <person name="Kozyavkin S.A."/>
            <person name="Slesarev A.I."/>
            <person name="Golyshin P.N."/>
            <person name="Korzhenkov A."/>
            <person name="Golyshina O.N."/>
            <person name="Toshchakov S.V."/>
        </authorList>
    </citation>
    <scope>NUCLEOTIDE SEQUENCE [LARGE SCALE GENOMIC DNA]</scope>
    <source>
        <strain evidence="2 3">ME102</strain>
    </source>
</reference>
<evidence type="ECO:0000256" key="1">
    <source>
        <dbReference type="SAM" id="SignalP"/>
    </source>
</evidence>
<organism evidence="2 3">
    <name type="scientific">Oleiphilus messinensis</name>
    <dbReference type="NCBI Taxonomy" id="141451"/>
    <lineage>
        <taxon>Bacteria</taxon>
        <taxon>Pseudomonadati</taxon>
        <taxon>Pseudomonadota</taxon>
        <taxon>Gammaproteobacteria</taxon>
        <taxon>Oceanospirillales</taxon>
        <taxon>Oleiphilaceae</taxon>
        <taxon>Oleiphilus</taxon>
    </lineage>
</organism>
<name>A0A1Y0I439_9GAMM</name>
<sequence>MKKTIGSLFLTFLVFVAPVSANSEGMDSPELDGYEPAEAACEGAAYGESESACGDSVASGADQCFSKIEKDIERMVTEDPNQEIDVDQLLEECLSQYEQ</sequence>
<feature type="signal peptide" evidence="1">
    <location>
        <begin position="1"/>
        <end position="21"/>
    </location>
</feature>
<dbReference type="EMBL" id="CP021425">
    <property type="protein sequence ID" value="ARU55242.1"/>
    <property type="molecule type" value="Genomic_DNA"/>
</dbReference>
<dbReference type="AlphaFoldDB" id="A0A1Y0I439"/>
<gene>
    <name evidence="2" type="ORF">OLMES_1158</name>
</gene>
<accession>A0A1Y0I439</accession>
<proteinExistence type="predicted"/>
<protein>
    <submittedName>
        <fullName evidence="2">Uncharacterized protein</fullName>
    </submittedName>
</protein>